<keyword evidence="6" id="KW-0732">Signal</keyword>
<dbReference type="GeneID" id="57978825"/>
<keyword evidence="9" id="KW-0482">Metalloprotease</keyword>
<gene>
    <name evidence="9" type="ORF">HAU20_07355</name>
    <name evidence="8" type="ORF">HAU43_01915</name>
</gene>
<dbReference type="Proteomes" id="UP000728106">
    <property type="component" value="Unassembled WGS sequence"/>
</dbReference>
<keyword evidence="4" id="KW-0862">Zinc</keyword>
<feature type="transmembrane region" description="Helical" evidence="5">
    <location>
        <begin position="224"/>
        <end position="246"/>
    </location>
</feature>
<dbReference type="EMBL" id="JAAOCP010000007">
    <property type="protein sequence ID" value="MBJ7639197.1"/>
    <property type="molecule type" value="Genomic_DNA"/>
</dbReference>
<evidence type="ECO:0000256" key="4">
    <source>
        <dbReference type="ARBA" id="ARBA00022833"/>
    </source>
</evidence>
<evidence type="ECO:0000256" key="1">
    <source>
        <dbReference type="ARBA" id="ARBA00022670"/>
    </source>
</evidence>
<keyword evidence="3" id="KW-0378">Hydrolase</keyword>
<keyword evidence="2" id="KW-0479">Metal-binding</keyword>
<keyword evidence="5" id="KW-0472">Membrane</keyword>
<evidence type="ECO:0000259" key="7">
    <source>
        <dbReference type="Pfam" id="PF00413"/>
    </source>
</evidence>
<dbReference type="InterPro" id="IPR001818">
    <property type="entry name" value="Pept_M10_metallopeptidase"/>
</dbReference>
<dbReference type="Gene3D" id="3.40.390.10">
    <property type="entry name" value="Collagenase (Catalytic Domain)"/>
    <property type="match status" value="1"/>
</dbReference>
<keyword evidence="10" id="KW-1185">Reference proteome</keyword>
<proteinExistence type="predicted"/>
<evidence type="ECO:0000256" key="6">
    <source>
        <dbReference type="SAM" id="SignalP"/>
    </source>
</evidence>
<dbReference type="RefSeq" id="WP_003607927.1">
    <property type="nucleotide sequence ID" value="NZ_ALXH01000043.1"/>
</dbReference>
<dbReference type="AlphaFoldDB" id="A0A4Z0RJC2"/>
<dbReference type="Pfam" id="PF00413">
    <property type="entry name" value="Peptidase_M10"/>
    <property type="match status" value="1"/>
</dbReference>
<dbReference type="GO" id="GO:0031012">
    <property type="term" value="C:extracellular matrix"/>
    <property type="evidence" value="ECO:0007669"/>
    <property type="project" value="InterPro"/>
</dbReference>
<dbReference type="Proteomes" id="UP000808038">
    <property type="component" value="Unassembled WGS sequence"/>
</dbReference>
<evidence type="ECO:0000313" key="9">
    <source>
        <dbReference type="EMBL" id="MBJ7639197.1"/>
    </source>
</evidence>
<evidence type="ECO:0000313" key="10">
    <source>
        <dbReference type="Proteomes" id="UP000728106"/>
    </source>
</evidence>
<dbReference type="GO" id="GO:0004222">
    <property type="term" value="F:metalloendopeptidase activity"/>
    <property type="evidence" value="ECO:0007669"/>
    <property type="project" value="InterPro"/>
</dbReference>
<reference evidence="9 10" key="2">
    <citation type="journal article" date="2021" name="Int. J. Food Microbiol.">
        <title>Safety demonstration of a microbial species for use in the food chain: Weissella confusa.</title>
        <authorList>
            <person name="Bourdichon F."/>
            <person name="Patrone V."/>
            <person name="Fontana A."/>
            <person name="Milani G."/>
            <person name="Morelli L."/>
        </authorList>
    </citation>
    <scope>NUCLEOTIDE SEQUENCE [LARGE SCALE GENOMIC DNA]</scope>
    <source>
        <strain evidence="8">CCUG 30943</strain>
        <strain evidence="9 10">CCUG 43002</strain>
    </source>
</reference>
<feature type="chain" id="PRO_5044616889" evidence="6">
    <location>
        <begin position="32"/>
        <end position="266"/>
    </location>
</feature>
<feature type="signal peptide" evidence="6">
    <location>
        <begin position="1"/>
        <end position="31"/>
    </location>
</feature>
<comment type="caution">
    <text evidence="9">The sequence shown here is derived from an EMBL/GenBank/DDBJ whole genome shotgun (WGS) entry which is preliminary data.</text>
</comment>
<evidence type="ECO:0000256" key="3">
    <source>
        <dbReference type="ARBA" id="ARBA00022801"/>
    </source>
</evidence>
<keyword evidence="5" id="KW-1133">Transmembrane helix</keyword>
<organism evidence="9 10">
    <name type="scientific">Weissella confusa</name>
    <name type="common">Lactobacillus confusus</name>
    <dbReference type="NCBI Taxonomy" id="1583"/>
    <lineage>
        <taxon>Bacteria</taxon>
        <taxon>Bacillati</taxon>
        <taxon>Bacillota</taxon>
        <taxon>Bacilli</taxon>
        <taxon>Lactobacillales</taxon>
        <taxon>Lactobacillaceae</taxon>
        <taxon>Weissella</taxon>
    </lineage>
</organism>
<evidence type="ECO:0000313" key="8">
    <source>
        <dbReference type="EMBL" id="MBJ7631861.1"/>
    </source>
</evidence>
<keyword evidence="5" id="KW-0812">Transmembrane</keyword>
<evidence type="ECO:0000256" key="2">
    <source>
        <dbReference type="ARBA" id="ARBA00022723"/>
    </source>
</evidence>
<name>A0A4Z0RJC2_WEICO</name>
<keyword evidence="1" id="KW-0645">Protease</keyword>
<reference evidence="9" key="1">
    <citation type="submission" date="2020-02" db="EMBL/GenBank/DDBJ databases">
        <authorList>
            <person name="Fontana A."/>
            <person name="Patrone V."/>
            <person name="Morelli L."/>
        </authorList>
    </citation>
    <scope>NUCLEOTIDE SEQUENCE</scope>
    <source>
        <strain evidence="8">CCUG 30943</strain>
        <strain evidence="9">CCUG 43002</strain>
    </source>
</reference>
<dbReference type="GO" id="GO:0006508">
    <property type="term" value="P:proteolysis"/>
    <property type="evidence" value="ECO:0007669"/>
    <property type="project" value="UniProtKB-KW"/>
</dbReference>
<dbReference type="InterPro" id="IPR024079">
    <property type="entry name" value="MetalloPept_cat_dom_sf"/>
</dbReference>
<accession>A0A4Z0RJC2</accession>
<evidence type="ECO:0000256" key="5">
    <source>
        <dbReference type="SAM" id="Phobius"/>
    </source>
</evidence>
<dbReference type="GO" id="GO:0008270">
    <property type="term" value="F:zinc ion binding"/>
    <property type="evidence" value="ECO:0007669"/>
    <property type="project" value="InterPro"/>
</dbReference>
<dbReference type="SUPFAM" id="SSF55486">
    <property type="entry name" value="Metalloproteases ('zincins'), catalytic domain"/>
    <property type="match status" value="1"/>
</dbReference>
<protein>
    <submittedName>
        <fullName evidence="9">Matrixin family metalloprotease</fullName>
    </submittedName>
</protein>
<dbReference type="EMBL" id="JAAOCX010000002">
    <property type="protein sequence ID" value="MBJ7631861.1"/>
    <property type="molecule type" value="Genomic_DNA"/>
</dbReference>
<sequence>MAKTTKLCFQSILSIIGVMMLLTVAPKSVKADDTPRFQVQVLNASVSESKAVAKAETMWMMALQNPQMFTGTPETPNVTTITISFDNDQNVAGNGKSQQVSADILGETADVQGVKQILIHTKGIQEDYDLTSYSTEESFLTSVLAHEIGHAMGLQHNVQDKDDLMYPVNLGPVQAISQWDASHLPWQVDESALQQLGKKKSVLSDKMVVQQTSMFQARVSHLPMVFWTMVVGLAIAMLLVIMRVVVWHRHVVKQMRQMAYAAEVKE</sequence>
<feature type="domain" description="Peptidase M10 metallopeptidase" evidence="7">
    <location>
        <begin position="49"/>
        <end position="168"/>
    </location>
</feature>